<organism evidence="2 3">
    <name type="scientific">Allacma fusca</name>
    <dbReference type="NCBI Taxonomy" id="39272"/>
    <lineage>
        <taxon>Eukaryota</taxon>
        <taxon>Metazoa</taxon>
        <taxon>Ecdysozoa</taxon>
        <taxon>Arthropoda</taxon>
        <taxon>Hexapoda</taxon>
        <taxon>Collembola</taxon>
        <taxon>Symphypleona</taxon>
        <taxon>Sminthuridae</taxon>
        <taxon>Allacma</taxon>
    </lineage>
</organism>
<dbReference type="EMBL" id="CAJVCH010017128">
    <property type="protein sequence ID" value="CAG7682777.1"/>
    <property type="molecule type" value="Genomic_DNA"/>
</dbReference>
<protein>
    <submittedName>
        <fullName evidence="2">Uncharacterized protein</fullName>
    </submittedName>
</protein>
<name>A0A8J2NKP2_9HEXA</name>
<dbReference type="Proteomes" id="UP000708208">
    <property type="component" value="Unassembled WGS sequence"/>
</dbReference>
<gene>
    <name evidence="2" type="ORF">AFUS01_LOCUS2917</name>
</gene>
<feature type="region of interest" description="Disordered" evidence="1">
    <location>
        <begin position="1"/>
        <end position="46"/>
    </location>
</feature>
<feature type="compositionally biased region" description="Polar residues" evidence="1">
    <location>
        <begin position="20"/>
        <end position="31"/>
    </location>
</feature>
<sequence>KPIPAAKSRESNSSSPDSSPTNQIRTKQSNLPPAPAVEPLPSDSVSTPLATFAYLDSEEQITTVLETNDGKRDKSAPTVSTNRDVAIGTSILFL</sequence>
<evidence type="ECO:0000313" key="3">
    <source>
        <dbReference type="Proteomes" id="UP000708208"/>
    </source>
</evidence>
<accession>A0A8J2NKP2</accession>
<comment type="caution">
    <text evidence="2">The sequence shown here is derived from an EMBL/GenBank/DDBJ whole genome shotgun (WGS) entry which is preliminary data.</text>
</comment>
<reference evidence="2" key="1">
    <citation type="submission" date="2021-06" db="EMBL/GenBank/DDBJ databases">
        <authorList>
            <person name="Hodson N. C."/>
            <person name="Mongue J. A."/>
            <person name="Jaron S. K."/>
        </authorList>
    </citation>
    <scope>NUCLEOTIDE SEQUENCE</scope>
</reference>
<dbReference type="AlphaFoldDB" id="A0A8J2NKP2"/>
<evidence type="ECO:0000313" key="2">
    <source>
        <dbReference type="EMBL" id="CAG7682777.1"/>
    </source>
</evidence>
<feature type="non-terminal residue" evidence="2">
    <location>
        <position position="1"/>
    </location>
</feature>
<keyword evidence="3" id="KW-1185">Reference proteome</keyword>
<evidence type="ECO:0000256" key="1">
    <source>
        <dbReference type="SAM" id="MobiDB-lite"/>
    </source>
</evidence>
<proteinExistence type="predicted"/>